<evidence type="ECO:0000313" key="14">
    <source>
        <dbReference type="EMBL" id="NML67685.1"/>
    </source>
</evidence>
<evidence type="ECO:0000256" key="6">
    <source>
        <dbReference type="ARBA" id="ARBA00022723"/>
    </source>
</evidence>
<feature type="binding site" evidence="11">
    <location>
        <position position="208"/>
    </location>
    <ligand>
        <name>Mg(2+)</name>
        <dbReference type="ChEBI" id="CHEBI:18420"/>
        <label>1</label>
    </ligand>
</feature>
<dbReference type="GO" id="GO:0004455">
    <property type="term" value="F:ketol-acid reductoisomerase activity"/>
    <property type="evidence" value="ECO:0007669"/>
    <property type="project" value="UniProtKB-UniRule"/>
</dbReference>
<protein>
    <recommendedName>
        <fullName evidence="10">Ketol-acid reductoisomerase</fullName>
        <ecNumber evidence="10">1.1.1.86</ecNumber>
    </recommendedName>
</protein>
<dbReference type="InterPro" id="IPR013328">
    <property type="entry name" value="6PGD_dom2"/>
</dbReference>
<proteinExistence type="inferred from homology"/>
<dbReference type="InterPro" id="IPR036291">
    <property type="entry name" value="NAD(P)-bd_dom_sf"/>
</dbReference>
<evidence type="ECO:0000256" key="1">
    <source>
        <dbReference type="ARBA" id="ARBA00001946"/>
    </source>
</evidence>
<evidence type="ECO:0000256" key="11">
    <source>
        <dbReference type="PROSITE-ProRule" id="PRU01198"/>
    </source>
</evidence>
<dbReference type="InterPro" id="IPR013023">
    <property type="entry name" value="KARI"/>
</dbReference>
<dbReference type="FunFam" id="1.10.1040.10:FF:000003">
    <property type="entry name" value="Ketol-acid reductoisomerase, mitochondrial"/>
    <property type="match status" value="1"/>
</dbReference>
<gene>
    <name evidence="14" type="primary">ilvC</name>
    <name evidence="14" type="ORF">HHL22_20990</name>
</gene>
<keyword evidence="6 11" id="KW-0479">Metal-binding</keyword>
<evidence type="ECO:0000256" key="9">
    <source>
        <dbReference type="ARBA" id="ARBA00023304"/>
    </source>
</evidence>
<dbReference type="Gene3D" id="3.40.50.720">
    <property type="entry name" value="NAD(P)-binding Rossmann-like Domain"/>
    <property type="match status" value="1"/>
</dbReference>
<dbReference type="UniPathway" id="UPA00049">
    <property type="reaction ID" value="UER00060"/>
</dbReference>
<comment type="pathway">
    <text evidence="2">Amino-acid biosynthesis; L-valine biosynthesis; L-valine from pyruvate: step 2/4.</text>
</comment>
<dbReference type="GO" id="GO:0009097">
    <property type="term" value="P:isoleucine biosynthetic process"/>
    <property type="evidence" value="ECO:0007669"/>
    <property type="project" value="UniProtKB-UniRule"/>
</dbReference>
<evidence type="ECO:0000259" key="12">
    <source>
        <dbReference type="PROSITE" id="PS51850"/>
    </source>
</evidence>
<dbReference type="AlphaFoldDB" id="A0A7Y0AIF9"/>
<accession>A0A7Y0AIF9</accession>
<feature type="binding site" evidence="11">
    <location>
        <position position="212"/>
    </location>
    <ligand>
        <name>Mg(2+)</name>
        <dbReference type="ChEBI" id="CHEBI:18420"/>
        <label>1</label>
    </ligand>
</feature>
<dbReference type="GO" id="GO:0009099">
    <property type="term" value="P:L-valine biosynthetic process"/>
    <property type="evidence" value="ECO:0007669"/>
    <property type="project" value="UniProtKB-UniRule"/>
</dbReference>
<evidence type="ECO:0000313" key="15">
    <source>
        <dbReference type="Proteomes" id="UP000559626"/>
    </source>
</evidence>
<evidence type="ECO:0000256" key="10">
    <source>
        <dbReference type="NCBIfam" id="TIGR00465"/>
    </source>
</evidence>
<keyword evidence="14" id="KW-0413">Isomerase</keyword>
<keyword evidence="7 11" id="KW-0460">Magnesium</keyword>
<dbReference type="SUPFAM" id="SSF51735">
    <property type="entry name" value="NAD(P)-binding Rossmann-fold domains"/>
    <property type="match status" value="1"/>
</dbReference>
<comment type="pathway">
    <text evidence="3">Amino-acid biosynthesis; L-isoleucine biosynthesis; L-isoleucine from 2-oxobutanoate: step 2/4.</text>
</comment>
<evidence type="ECO:0000256" key="3">
    <source>
        <dbReference type="ARBA" id="ARBA00004885"/>
    </source>
</evidence>
<dbReference type="PANTHER" id="PTHR21371:SF1">
    <property type="entry name" value="KETOL-ACID REDUCTOISOMERASE, MITOCHONDRIAL"/>
    <property type="match status" value="1"/>
</dbReference>
<evidence type="ECO:0000256" key="5">
    <source>
        <dbReference type="ARBA" id="ARBA00022605"/>
    </source>
</evidence>
<feature type="binding site" evidence="11">
    <location>
        <position position="244"/>
    </location>
    <ligand>
        <name>Mg(2+)</name>
        <dbReference type="ChEBI" id="CHEBI:18420"/>
        <label>2</label>
    </ligand>
</feature>
<dbReference type="InterPro" id="IPR000506">
    <property type="entry name" value="KARI_C"/>
</dbReference>
<comment type="similarity">
    <text evidence="4 11">Belongs to the ketol-acid reductoisomerase family.</text>
</comment>
<dbReference type="PROSITE" id="PS51851">
    <property type="entry name" value="KARI_C"/>
    <property type="match status" value="1"/>
</dbReference>
<dbReference type="NCBIfam" id="TIGR00465">
    <property type="entry name" value="ilvC"/>
    <property type="match status" value="1"/>
</dbReference>
<dbReference type="Gene3D" id="1.10.1040.10">
    <property type="entry name" value="N-(1-d-carboxylethyl)-l-norvaline Dehydrogenase, domain 2"/>
    <property type="match status" value="3"/>
</dbReference>
<dbReference type="RefSeq" id="WP_169533336.1">
    <property type="nucleotide sequence ID" value="NZ_JABBGH010000003.1"/>
</dbReference>
<feature type="domain" description="KARI N-terminal Rossmann" evidence="12">
    <location>
        <begin position="9"/>
        <end position="199"/>
    </location>
</feature>
<feature type="binding site" evidence="11">
    <location>
        <position position="270"/>
    </location>
    <ligand>
        <name>substrate</name>
    </ligand>
</feature>
<evidence type="ECO:0000259" key="13">
    <source>
        <dbReference type="PROSITE" id="PS51851"/>
    </source>
</evidence>
<dbReference type="Pfam" id="PF07991">
    <property type="entry name" value="KARI_N"/>
    <property type="match status" value="1"/>
</dbReference>
<dbReference type="GO" id="GO:0046872">
    <property type="term" value="F:metal ion binding"/>
    <property type="evidence" value="ECO:0007669"/>
    <property type="project" value="UniProtKB-UniRule"/>
</dbReference>
<keyword evidence="5 11" id="KW-0028">Amino-acid biosynthesis</keyword>
<evidence type="ECO:0000256" key="4">
    <source>
        <dbReference type="ARBA" id="ARBA00010318"/>
    </source>
</evidence>
<dbReference type="EMBL" id="JABBGH010000003">
    <property type="protein sequence ID" value="NML67685.1"/>
    <property type="molecule type" value="Genomic_DNA"/>
</dbReference>
<evidence type="ECO:0000256" key="2">
    <source>
        <dbReference type="ARBA" id="ARBA00004864"/>
    </source>
</evidence>
<dbReference type="Pfam" id="PF01450">
    <property type="entry name" value="KARI_C"/>
    <property type="match status" value="1"/>
</dbReference>
<dbReference type="GO" id="GO:0016853">
    <property type="term" value="F:isomerase activity"/>
    <property type="evidence" value="ECO:0007669"/>
    <property type="project" value="UniProtKB-KW"/>
</dbReference>
<dbReference type="Proteomes" id="UP000559626">
    <property type="component" value="Unassembled WGS sequence"/>
</dbReference>
<feature type="binding site" evidence="11">
    <location>
        <position position="208"/>
    </location>
    <ligand>
        <name>Mg(2+)</name>
        <dbReference type="ChEBI" id="CHEBI:18420"/>
        <label>2</label>
    </ligand>
</feature>
<dbReference type="EC" id="1.1.1.86" evidence="10"/>
<dbReference type="UniPathway" id="UPA00047">
    <property type="reaction ID" value="UER00056"/>
</dbReference>
<name>A0A7Y0AIF9_9BACT</name>
<evidence type="ECO:0000256" key="8">
    <source>
        <dbReference type="ARBA" id="ARBA00023002"/>
    </source>
</evidence>
<reference evidence="14 15" key="1">
    <citation type="submission" date="2020-04" db="EMBL/GenBank/DDBJ databases">
        <title>Hymenobacter polaris sp. nov., isolated from Arctic soil.</title>
        <authorList>
            <person name="Dahal R.H."/>
        </authorList>
    </citation>
    <scope>NUCLEOTIDE SEQUENCE [LARGE SCALE GENOMIC DNA]</scope>
    <source>
        <strain evidence="14 15">RP-2-7</strain>
    </source>
</reference>
<keyword evidence="9 11" id="KW-0100">Branched-chain amino acid biosynthesis</keyword>
<dbReference type="PANTHER" id="PTHR21371">
    <property type="entry name" value="KETOL-ACID REDUCTOISOMERASE, MITOCHONDRIAL"/>
    <property type="match status" value="1"/>
</dbReference>
<keyword evidence="15" id="KW-1185">Reference proteome</keyword>
<dbReference type="InterPro" id="IPR013116">
    <property type="entry name" value="KARI_N"/>
</dbReference>
<keyword evidence="8 11" id="KW-0560">Oxidoreductase</keyword>
<sequence>MATINFGGVPETVITRDEFPLSAALNLLKDETIAVIGYGVQGPGQALNMRDNGFRVIVGQREGTPSYERALKDGWVPGETLFGIEEAADKGTIICNLLSDAGQIALWPTLQKYLTPGKTLYFSHGFGITFNDQTGIVPAKDIDVILVAPKGSGTSLRRLFVAGGGLNSSFAVFQDASGKAFEKAVAMGIGVGSGYLFETDFKKEVYSDLTGERGVLMGALAGIIEAQYQVLRQRGHSPSEAFNETVEELTQSLVPLVGENGMDWMFANCSVTAQRGALDWKGKFREATLPVLNELYDSVASGEEARRTIERGSTPNYRQELEAELKEVRESELWATGATVRELRSRTGESVEA</sequence>
<feature type="domain" description="KARI C-terminal knotted" evidence="13">
    <location>
        <begin position="200"/>
        <end position="347"/>
    </location>
</feature>
<dbReference type="SUPFAM" id="SSF48179">
    <property type="entry name" value="6-phosphogluconate dehydrogenase C-terminal domain-like"/>
    <property type="match status" value="1"/>
</dbReference>
<comment type="caution">
    <text evidence="14">The sequence shown here is derived from an EMBL/GenBank/DDBJ whole genome shotgun (WGS) entry which is preliminary data.</text>
</comment>
<organism evidence="14 15">
    <name type="scientific">Hymenobacter polaris</name>
    <dbReference type="NCBI Taxonomy" id="2682546"/>
    <lineage>
        <taxon>Bacteria</taxon>
        <taxon>Pseudomonadati</taxon>
        <taxon>Bacteroidota</taxon>
        <taxon>Cytophagia</taxon>
        <taxon>Cytophagales</taxon>
        <taxon>Hymenobacteraceae</taxon>
        <taxon>Hymenobacter</taxon>
    </lineage>
</organism>
<feature type="binding site" evidence="11">
    <location>
        <position position="248"/>
    </location>
    <ligand>
        <name>Mg(2+)</name>
        <dbReference type="ChEBI" id="CHEBI:18420"/>
        <label>2</label>
    </ligand>
</feature>
<evidence type="ECO:0000256" key="7">
    <source>
        <dbReference type="ARBA" id="ARBA00022842"/>
    </source>
</evidence>
<dbReference type="PROSITE" id="PS51850">
    <property type="entry name" value="KARI_N"/>
    <property type="match status" value="1"/>
</dbReference>
<comment type="cofactor">
    <cofactor evidence="1">
        <name>Mg(2+)</name>
        <dbReference type="ChEBI" id="CHEBI:18420"/>
    </cofactor>
</comment>
<dbReference type="InterPro" id="IPR008927">
    <property type="entry name" value="6-PGluconate_DH-like_C_sf"/>
</dbReference>